<dbReference type="Proteomes" id="UP000827976">
    <property type="component" value="Chromosome 8"/>
</dbReference>
<comment type="caution">
    <text evidence="1">The sequence shown here is derived from an EMBL/GenBank/DDBJ whole genome shotgun (WGS) entry which is preliminary data.</text>
</comment>
<reference evidence="2" key="1">
    <citation type="journal article" date="2022" name="Nat. Commun.">
        <title>Chromosome evolution and the genetic basis of agronomically important traits in greater yam.</title>
        <authorList>
            <person name="Bredeson J.V."/>
            <person name="Lyons J.B."/>
            <person name="Oniyinde I.O."/>
            <person name="Okereke N.R."/>
            <person name="Kolade O."/>
            <person name="Nnabue I."/>
            <person name="Nwadili C.O."/>
            <person name="Hribova E."/>
            <person name="Parker M."/>
            <person name="Nwogha J."/>
            <person name="Shu S."/>
            <person name="Carlson J."/>
            <person name="Kariba R."/>
            <person name="Muthemba S."/>
            <person name="Knop K."/>
            <person name="Barton G.J."/>
            <person name="Sherwood A.V."/>
            <person name="Lopez-Montes A."/>
            <person name="Asiedu R."/>
            <person name="Jamnadass R."/>
            <person name="Muchugi A."/>
            <person name="Goodstein D."/>
            <person name="Egesi C.N."/>
            <person name="Featherston J."/>
            <person name="Asfaw A."/>
            <person name="Simpson G.G."/>
            <person name="Dolezel J."/>
            <person name="Hendre P.S."/>
            <person name="Van Deynze A."/>
            <person name="Kumar P.L."/>
            <person name="Obidiegwu J.E."/>
            <person name="Bhattacharjee R."/>
            <person name="Rokhsar D.S."/>
        </authorList>
    </citation>
    <scope>NUCLEOTIDE SEQUENCE [LARGE SCALE GENOMIC DNA]</scope>
    <source>
        <strain evidence="2">cv. TDa95/00328</strain>
    </source>
</reference>
<gene>
    <name evidence="1" type="ORF">IHE45_08G116700</name>
</gene>
<evidence type="ECO:0000313" key="1">
    <source>
        <dbReference type="EMBL" id="KAH7675106.1"/>
    </source>
</evidence>
<keyword evidence="1" id="KW-0808">Transferase</keyword>
<keyword evidence="1" id="KW-0418">Kinase</keyword>
<sequence>MYIDSYGIVLLELLMGTRVSFNSYKVDKEPAAEEELELIGLLRMLKGKLGKGGSDTLINGIVDERLNGQFNHTQAAVMMRIAKSCLEEESYKRPTMNSVLEMLSSLNHDDEHASATHRL</sequence>
<protein>
    <submittedName>
        <fullName evidence="1">Non-specific serine/threonine protein kinase protein</fullName>
        <ecNumber evidence="1">2.7.11.1</ecNumber>
    </submittedName>
</protein>
<keyword evidence="2" id="KW-1185">Reference proteome</keyword>
<evidence type="ECO:0000313" key="2">
    <source>
        <dbReference type="Proteomes" id="UP000827976"/>
    </source>
</evidence>
<name>A0ACB7VM00_DIOAL</name>
<dbReference type="EC" id="2.7.11.1" evidence="1"/>
<keyword evidence="1" id="KW-0723">Serine/threonine-protein kinase</keyword>
<organism evidence="1 2">
    <name type="scientific">Dioscorea alata</name>
    <name type="common">Purple yam</name>
    <dbReference type="NCBI Taxonomy" id="55571"/>
    <lineage>
        <taxon>Eukaryota</taxon>
        <taxon>Viridiplantae</taxon>
        <taxon>Streptophyta</taxon>
        <taxon>Embryophyta</taxon>
        <taxon>Tracheophyta</taxon>
        <taxon>Spermatophyta</taxon>
        <taxon>Magnoliopsida</taxon>
        <taxon>Liliopsida</taxon>
        <taxon>Dioscoreales</taxon>
        <taxon>Dioscoreaceae</taxon>
        <taxon>Dioscorea</taxon>
    </lineage>
</organism>
<proteinExistence type="predicted"/>
<dbReference type="EMBL" id="CM037018">
    <property type="protein sequence ID" value="KAH7675106.1"/>
    <property type="molecule type" value="Genomic_DNA"/>
</dbReference>
<accession>A0ACB7VM00</accession>